<dbReference type="InterPro" id="IPR001509">
    <property type="entry name" value="Epimerase_deHydtase"/>
</dbReference>
<dbReference type="CDD" id="cd05256">
    <property type="entry name" value="UDP_AE_SDR_e"/>
    <property type="match status" value="1"/>
</dbReference>
<name>A0A2M8NZQ6_9CHLR</name>
<protein>
    <submittedName>
        <fullName evidence="2">LPS biosynthesis protein WbpP</fullName>
    </submittedName>
</protein>
<dbReference type="PRINTS" id="PR01713">
    <property type="entry name" value="NUCEPIMERASE"/>
</dbReference>
<dbReference type="InterPro" id="IPR050177">
    <property type="entry name" value="Lipid_A_modif_metabolic_enz"/>
</dbReference>
<dbReference type="PANTHER" id="PTHR43245:SF13">
    <property type="entry name" value="UDP-D-APIOSE_UDP-D-XYLOSE SYNTHASE 2"/>
    <property type="match status" value="1"/>
</dbReference>
<evidence type="ECO:0000259" key="1">
    <source>
        <dbReference type="Pfam" id="PF01370"/>
    </source>
</evidence>
<dbReference type="AlphaFoldDB" id="A0A2M8NZQ6"/>
<dbReference type="EMBL" id="PGTK01000006">
    <property type="protein sequence ID" value="PJF30785.1"/>
    <property type="molecule type" value="Genomic_DNA"/>
</dbReference>
<dbReference type="PANTHER" id="PTHR43245">
    <property type="entry name" value="BIFUNCTIONAL POLYMYXIN RESISTANCE PROTEIN ARNA"/>
    <property type="match status" value="1"/>
</dbReference>
<dbReference type="InterPro" id="IPR036291">
    <property type="entry name" value="NAD(P)-bd_dom_sf"/>
</dbReference>
<organism evidence="2 3">
    <name type="scientific">Candidatus Thermofonsia Clade 1 bacterium</name>
    <dbReference type="NCBI Taxonomy" id="2364210"/>
    <lineage>
        <taxon>Bacteria</taxon>
        <taxon>Bacillati</taxon>
        <taxon>Chloroflexota</taxon>
        <taxon>Candidatus Thermofontia</taxon>
        <taxon>Candidatus Thermofonsia Clade 1</taxon>
    </lineage>
</organism>
<dbReference type="Gene3D" id="3.40.50.720">
    <property type="entry name" value="NAD(P)-binding Rossmann-like Domain"/>
    <property type="match status" value="1"/>
</dbReference>
<comment type="caution">
    <text evidence="2">The sequence shown here is derived from an EMBL/GenBank/DDBJ whole genome shotgun (WGS) entry which is preliminary data.</text>
</comment>
<evidence type="ECO:0000313" key="3">
    <source>
        <dbReference type="Proteomes" id="UP000228921"/>
    </source>
</evidence>
<reference evidence="2 3" key="1">
    <citation type="submission" date="2017-11" db="EMBL/GenBank/DDBJ databases">
        <title>Evolution of Phototrophy in the Chloroflexi Phylum Driven by Horizontal Gene Transfer.</title>
        <authorList>
            <person name="Ward L.M."/>
            <person name="Hemp J."/>
            <person name="Shih P.M."/>
            <person name="Mcglynn S.E."/>
            <person name="Fischer W."/>
        </authorList>
    </citation>
    <scope>NUCLEOTIDE SEQUENCE [LARGE SCALE GENOMIC DNA]</scope>
    <source>
        <strain evidence="2">CP2_2F</strain>
    </source>
</reference>
<accession>A0A2M8NZQ6</accession>
<sequence length="313" mass="34021">MATYLVTGGAGFIGSHLVDALLARGETVRVVDNFATGSREYIQSVRDCITFYEVDIADLEALREPMAGVDYVLHQAAIPSVPRSVDDPVLTHEACATGTLNVLIAARDARVKRVVYAASSSAYGDIEGTYKSEDMPPRPLSPYAVAKLVGEQYCQVFYTVYGLETVALRYFNVFGPRQDPNSPYSAVIPLFMKAMLAGKQPTVFGDGTQSRDFTYIENVVQGNLLACQADKRVAGKVINLACGESINLLDLIAAINDLLGTHITPIFDAPRPGDVKHSCADIRLARDLLGFTPVVSFEEGLRHTLAWLKEANL</sequence>
<gene>
    <name evidence="2" type="ORF">CUN51_06270</name>
</gene>
<dbReference type="Proteomes" id="UP000228921">
    <property type="component" value="Unassembled WGS sequence"/>
</dbReference>
<evidence type="ECO:0000313" key="2">
    <source>
        <dbReference type="EMBL" id="PJF30785.1"/>
    </source>
</evidence>
<dbReference type="Gene3D" id="3.90.25.10">
    <property type="entry name" value="UDP-galactose 4-epimerase, domain 1"/>
    <property type="match status" value="1"/>
</dbReference>
<proteinExistence type="predicted"/>
<dbReference type="Pfam" id="PF01370">
    <property type="entry name" value="Epimerase"/>
    <property type="match status" value="1"/>
</dbReference>
<feature type="domain" description="NAD-dependent epimerase/dehydratase" evidence="1">
    <location>
        <begin position="5"/>
        <end position="241"/>
    </location>
</feature>
<dbReference type="SUPFAM" id="SSF51735">
    <property type="entry name" value="NAD(P)-binding Rossmann-fold domains"/>
    <property type="match status" value="1"/>
</dbReference>